<dbReference type="EMBL" id="WEIS01002704">
    <property type="protein sequence ID" value="NWI62201.1"/>
    <property type="molecule type" value="Genomic_DNA"/>
</dbReference>
<feature type="compositionally biased region" description="Basic and acidic residues" evidence="1">
    <location>
        <begin position="332"/>
        <end position="341"/>
    </location>
</feature>
<dbReference type="Gene3D" id="3.40.630.30">
    <property type="match status" value="1"/>
</dbReference>
<dbReference type="SUPFAM" id="SSF55729">
    <property type="entry name" value="Acyl-CoA N-acyltransferases (Nat)"/>
    <property type="match status" value="1"/>
</dbReference>
<feature type="non-terminal residue" evidence="2">
    <location>
        <position position="462"/>
    </location>
</feature>
<dbReference type="Proteomes" id="UP000660247">
    <property type="component" value="Unassembled WGS sequence"/>
</dbReference>
<comment type="caution">
    <text evidence="2">The sequence shown here is derived from an EMBL/GenBank/DDBJ whole genome shotgun (WGS) entry which is preliminary data.</text>
</comment>
<evidence type="ECO:0000256" key="1">
    <source>
        <dbReference type="SAM" id="MobiDB-lite"/>
    </source>
</evidence>
<name>A0A851CWQ2_TODME</name>
<sequence>QVPIALSTVGFLPLYGEDLTHKVLALFAPEDLFTAVALYLAHRWWSIDDIVRTSVHSRQGLHQVKSLGERIVLYVLNRIIYRTQEMERNEVPFLCHASNAYAKIMWQEGEAIGFYSVKPRGSVCSSYLGQNYRLSVLDTMFVRKQYRGRGCGLLMLEDFVDSFSENSLGLRYPLSSFMTIIQCFLSYVYSACKQYFEKYPGDHNLLWEVEGVGHWFQKKSIMAKWQKDKLSIAAEASQRENNNVQAEDHLWQSAAVAEASGQNAKLETKRSVGTQTINVRFQGLLVKDNHDIAPISVWTRSGHLKRPRIGKITQESQPETFQGDEENASHVSESRLEHPARASESPEDFVEVPEENAVKEDEVMTVANEGQPISEVELHVSPPEKGSEKEDTPSEPLNGEVAEETGKTSLPAEEETANEVPSGESKLQSESQGEEPVMVFVPLVVESQAKPSEDTVSEKVRN</sequence>
<dbReference type="CDD" id="cd04301">
    <property type="entry name" value="NAT_SF"/>
    <property type="match status" value="1"/>
</dbReference>
<dbReference type="InterPro" id="IPR016181">
    <property type="entry name" value="Acyl_CoA_acyltransferase"/>
</dbReference>
<organism evidence="2 3">
    <name type="scientific">Todus mexicanus</name>
    <name type="common">Puerto Rican tody</name>
    <dbReference type="NCBI Taxonomy" id="135184"/>
    <lineage>
        <taxon>Eukaryota</taxon>
        <taxon>Metazoa</taxon>
        <taxon>Chordata</taxon>
        <taxon>Craniata</taxon>
        <taxon>Vertebrata</taxon>
        <taxon>Euteleostomi</taxon>
        <taxon>Archelosauria</taxon>
        <taxon>Archosauria</taxon>
        <taxon>Dinosauria</taxon>
        <taxon>Saurischia</taxon>
        <taxon>Theropoda</taxon>
        <taxon>Coelurosauria</taxon>
        <taxon>Aves</taxon>
        <taxon>Neognathae</taxon>
        <taxon>Neoaves</taxon>
        <taxon>Telluraves</taxon>
        <taxon>Coraciimorphae</taxon>
        <taxon>Coraciiformes</taxon>
        <taxon>Todidae</taxon>
        <taxon>Todus</taxon>
    </lineage>
</organism>
<accession>A0A851CWQ2</accession>
<gene>
    <name evidence="2" type="primary">Fam169a</name>
    <name evidence="2" type="ORF">TODMEX_R09927</name>
</gene>
<proteinExistence type="predicted"/>
<feature type="compositionally biased region" description="Acidic residues" evidence="1">
    <location>
        <begin position="345"/>
        <end position="354"/>
    </location>
</feature>
<feature type="compositionally biased region" description="Basic and acidic residues" evidence="1">
    <location>
        <begin position="451"/>
        <end position="462"/>
    </location>
</feature>
<feature type="region of interest" description="Disordered" evidence="1">
    <location>
        <begin position="308"/>
        <end position="462"/>
    </location>
</feature>
<evidence type="ECO:0000313" key="3">
    <source>
        <dbReference type="Proteomes" id="UP000660247"/>
    </source>
</evidence>
<feature type="non-terminal residue" evidence="2">
    <location>
        <position position="1"/>
    </location>
</feature>
<dbReference type="InterPro" id="IPR029625">
    <property type="entry name" value="FAM169"/>
</dbReference>
<dbReference type="PANTHER" id="PTHR22442">
    <property type="match status" value="1"/>
</dbReference>
<dbReference type="PANTHER" id="PTHR22442:SF3">
    <property type="entry name" value="SOLUBLE LAMIN-ASSOCIATED PROTEIN OF 75 KDA"/>
    <property type="match status" value="1"/>
</dbReference>
<reference evidence="2" key="1">
    <citation type="submission" date="2019-10" db="EMBL/GenBank/DDBJ databases">
        <title>Bird 10,000 Genomes (B10K) Project - Family phase.</title>
        <authorList>
            <person name="Zhang G."/>
        </authorList>
    </citation>
    <scope>NUCLEOTIDE SEQUENCE</scope>
    <source>
        <strain evidence="2">B10K-DU-002-69</strain>
        <tissue evidence="2">Muscle</tissue>
    </source>
</reference>
<dbReference type="AlphaFoldDB" id="A0A851CWQ2"/>
<protein>
    <submittedName>
        <fullName evidence="2">F169A protein</fullName>
    </submittedName>
</protein>
<dbReference type="OrthoDB" id="8954808at2759"/>
<keyword evidence="3" id="KW-1185">Reference proteome</keyword>
<evidence type="ECO:0000313" key="2">
    <source>
        <dbReference type="EMBL" id="NWI62201.1"/>
    </source>
</evidence>